<feature type="region of interest" description="Disordered" evidence="1">
    <location>
        <begin position="1"/>
        <end position="41"/>
    </location>
</feature>
<dbReference type="Proteomes" id="UP000237655">
    <property type="component" value="Chromosome"/>
</dbReference>
<protein>
    <submittedName>
        <fullName evidence="2">Hemin uptake protein HemP</fullName>
    </submittedName>
</protein>
<evidence type="ECO:0000313" key="3">
    <source>
        <dbReference type="Proteomes" id="UP000237655"/>
    </source>
</evidence>
<accession>A0A2S0MUE7</accession>
<gene>
    <name evidence="2" type="primary">hemP</name>
    <name evidence="2" type="ORF">C6Y53_18560</name>
</gene>
<organism evidence="2 3">
    <name type="scientific">Pukyongiella litopenaei</name>
    <dbReference type="NCBI Taxonomy" id="2605946"/>
    <lineage>
        <taxon>Bacteria</taxon>
        <taxon>Pseudomonadati</taxon>
        <taxon>Pseudomonadota</taxon>
        <taxon>Alphaproteobacteria</taxon>
        <taxon>Rhodobacterales</taxon>
        <taxon>Paracoccaceae</taxon>
        <taxon>Pukyongiella</taxon>
    </lineage>
</organism>
<evidence type="ECO:0000313" key="2">
    <source>
        <dbReference type="EMBL" id="AVO39498.1"/>
    </source>
</evidence>
<evidence type="ECO:0000256" key="1">
    <source>
        <dbReference type="SAM" id="MobiDB-lite"/>
    </source>
</evidence>
<proteinExistence type="predicted"/>
<name>A0A2S0MUE7_9RHOB</name>
<dbReference type="Pfam" id="PF10636">
    <property type="entry name" value="hemP"/>
    <property type="match status" value="1"/>
</dbReference>
<dbReference type="KEGG" id="thas:C6Y53_18560"/>
<keyword evidence="3" id="KW-1185">Reference proteome</keyword>
<sequence length="78" mass="7991">MAAGLEPGSAAGPDRGRAEEPVGADEGASEPPADATGAAVPCWQAKDLTEGGQLARIRLGDADYMLRITRSAKLILTK</sequence>
<dbReference type="InterPro" id="IPR019600">
    <property type="entry name" value="Hemin_uptake_protein_HemP"/>
</dbReference>
<reference evidence="3" key="1">
    <citation type="submission" date="2018-03" db="EMBL/GenBank/DDBJ databases">
        <title>Genomic analysis of the strain SH-1 isolated from shrimp intestine.</title>
        <authorList>
            <person name="Kim Y.-S."/>
            <person name="Kim S.-E."/>
            <person name="Kim K.-H."/>
        </authorList>
    </citation>
    <scope>NUCLEOTIDE SEQUENCE [LARGE SCALE GENOMIC DNA]</scope>
    <source>
        <strain evidence="3">SH-1</strain>
    </source>
</reference>
<dbReference type="AlphaFoldDB" id="A0A2S0MUE7"/>
<dbReference type="Gene3D" id="2.10.70.10">
    <property type="entry name" value="Complement Module, domain 1"/>
    <property type="match status" value="1"/>
</dbReference>
<dbReference type="EMBL" id="CP027665">
    <property type="protein sequence ID" value="AVO39498.1"/>
    <property type="molecule type" value="Genomic_DNA"/>
</dbReference>